<feature type="domain" description="PAS" evidence="16">
    <location>
        <begin position="41"/>
        <end position="105"/>
    </location>
</feature>
<dbReference type="PANTHER" id="PTHR43156:SF2">
    <property type="entry name" value="STAGE II SPORULATION PROTEIN E"/>
    <property type="match status" value="1"/>
</dbReference>
<dbReference type="FunFam" id="3.60.40.10:FF:000005">
    <property type="entry name" value="Serine/threonine protein phosphatase"/>
    <property type="match status" value="1"/>
</dbReference>
<evidence type="ECO:0000256" key="10">
    <source>
        <dbReference type="ARBA" id="ARBA00022912"/>
    </source>
</evidence>
<dbReference type="EMBL" id="BMQK01000014">
    <property type="protein sequence ID" value="GGQ75331.1"/>
    <property type="molecule type" value="Genomic_DNA"/>
</dbReference>
<dbReference type="SMART" id="SM00065">
    <property type="entry name" value="GAF"/>
    <property type="match status" value="1"/>
</dbReference>
<dbReference type="SUPFAM" id="SSF81606">
    <property type="entry name" value="PP2C-like"/>
    <property type="match status" value="1"/>
</dbReference>
<dbReference type="Pfam" id="PF07228">
    <property type="entry name" value="SpoIIE"/>
    <property type="match status" value="1"/>
</dbReference>
<dbReference type="AlphaFoldDB" id="A0A918BK81"/>
<evidence type="ECO:0000256" key="5">
    <source>
        <dbReference type="ARBA" id="ARBA00022741"/>
    </source>
</evidence>
<evidence type="ECO:0000256" key="15">
    <source>
        <dbReference type="ARBA" id="ARBA00081350"/>
    </source>
</evidence>
<keyword evidence="7" id="KW-0378">Hydrolase</keyword>
<dbReference type="Gene3D" id="3.30.450.40">
    <property type="match status" value="1"/>
</dbReference>
<dbReference type="GO" id="GO:0006355">
    <property type="term" value="P:regulation of DNA-templated transcription"/>
    <property type="evidence" value="ECO:0007669"/>
    <property type="project" value="InterPro"/>
</dbReference>
<keyword evidence="3" id="KW-0808">Transferase</keyword>
<dbReference type="Pfam" id="PF08448">
    <property type="entry name" value="PAS_4"/>
    <property type="match status" value="1"/>
</dbReference>
<dbReference type="InterPro" id="IPR036457">
    <property type="entry name" value="PPM-type-like_dom_sf"/>
</dbReference>
<dbReference type="NCBIfam" id="TIGR00229">
    <property type="entry name" value="sensory_box"/>
    <property type="match status" value="2"/>
</dbReference>
<dbReference type="PANTHER" id="PTHR43156">
    <property type="entry name" value="STAGE II SPORULATION PROTEIN E-RELATED"/>
    <property type="match status" value="1"/>
</dbReference>
<evidence type="ECO:0000259" key="16">
    <source>
        <dbReference type="PROSITE" id="PS50112"/>
    </source>
</evidence>
<dbReference type="GO" id="GO:0046872">
    <property type="term" value="F:metal ion binding"/>
    <property type="evidence" value="ECO:0007669"/>
    <property type="project" value="UniProtKB-KW"/>
</dbReference>
<sequence>MHGYATSDSRDGSDGNAVEAVRAAGAGDAIGDEVTAASGGLLDLLRVAAVVLDADGLIVLWSPEIEQLLGYPAQEALHQRADTLLVAPADRPRARELFARVRSGARWAGVLPLLHRDGTARAVEFRTMRLFDGRGLPHLLCLAADAAAVRDVERDVALSHSLVEQTPVGIAVFDTELRWVGVNPALERINGVPEESVLGRRVGEVLTGLDAGLIEQRMRQVLTTGRPLLDQQSVGRTAADAQDRAYSESYHRIEDADGRVLGLAVAVLDVTGRQRAAAEAAEARRRLSVIADAGVRIGSTLDLHRTARELAEVTVPHLADLAAVDVLESVVAHGTIRPVTKGAHAEFRALAVAAGYPTQAIHAADPVGELATYGASRLITRCVREARPILVERVEGPVLRRIARDTRAARTLRAAGVHSYLALPLMARGQVLGTLSLYRTVNERPFDEQDRLLACELAARAAICVDNARLYGRERATALTLQRSLLPRVPEQQAGLDIAARYRPALSEVGGDWYDVLPLGPGRTGLVVGDVMGKGVQAAAIMGQLSSATRALARLDLPPAELLRHLDDITRSLGDAIATCVYAVYDRGRGSCALAGAGHLPPVLVRPGGAAELLDLPDGVPLGVGGVGGVGFGTVEVALPPGSLLVLYTDGLVENRGEPIDTGLTALTRLLQNAGPSLEETGDLLLSALRPEPDDDVALLLVRTGR</sequence>
<dbReference type="InterPro" id="IPR013767">
    <property type="entry name" value="PAS_fold"/>
</dbReference>
<accession>A0A918BK81</accession>
<dbReference type="Pfam" id="PF00989">
    <property type="entry name" value="PAS"/>
    <property type="match status" value="1"/>
</dbReference>
<evidence type="ECO:0000256" key="4">
    <source>
        <dbReference type="ARBA" id="ARBA00022723"/>
    </source>
</evidence>
<dbReference type="SMART" id="SM00091">
    <property type="entry name" value="PAS"/>
    <property type="match status" value="2"/>
</dbReference>
<reference evidence="17" key="1">
    <citation type="journal article" date="2014" name="Int. J. Syst. Evol. Microbiol.">
        <title>Complete genome sequence of Corynebacterium casei LMG S-19264T (=DSM 44701T), isolated from a smear-ripened cheese.</title>
        <authorList>
            <consortium name="US DOE Joint Genome Institute (JGI-PGF)"/>
            <person name="Walter F."/>
            <person name="Albersmeier A."/>
            <person name="Kalinowski J."/>
            <person name="Ruckert C."/>
        </authorList>
    </citation>
    <scope>NUCLEOTIDE SEQUENCE</scope>
    <source>
        <strain evidence="17">JCM 3131</strain>
    </source>
</reference>
<dbReference type="CDD" id="cd00130">
    <property type="entry name" value="PAS"/>
    <property type="match status" value="2"/>
</dbReference>
<dbReference type="RefSeq" id="WP_189219207.1">
    <property type="nucleotide sequence ID" value="NZ_BMQK01000014.1"/>
</dbReference>
<proteinExistence type="predicted"/>
<keyword evidence="18" id="KW-1185">Reference proteome</keyword>
<dbReference type="InterPro" id="IPR001932">
    <property type="entry name" value="PPM-type_phosphatase-like_dom"/>
</dbReference>
<evidence type="ECO:0000256" key="7">
    <source>
        <dbReference type="ARBA" id="ARBA00022801"/>
    </source>
</evidence>
<dbReference type="FunFam" id="3.30.450.40:FF:000035">
    <property type="entry name" value="PAS sensor protein"/>
    <property type="match status" value="1"/>
</dbReference>
<name>A0A918BK81_9ACTN</name>
<evidence type="ECO:0000256" key="3">
    <source>
        <dbReference type="ARBA" id="ARBA00022679"/>
    </source>
</evidence>
<dbReference type="SUPFAM" id="SSF55781">
    <property type="entry name" value="GAF domain-like"/>
    <property type="match status" value="1"/>
</dbReference>
<dbReference type="Pfam" id="PF01590">
    <property type="entry name" value="GAF"/>
    <property type="match status" value="1"/>
</dbReference>
<dbReference type="InterPro" id="IPR000014">
    <property type="entry name" value="PAS"/>
</dbReference>
<feature type="domain" description="PAS" evidence="16">
    <location>
        <begin position="162"/>
        <end position="225"/>
    </location>
</feature>
<keyword evidence="10" id="KW-0904">Protein phosphatase</keyword>
<dbReference type="Gene3D" id="3.30.450.20">
    <property type="entry name" value="PAS domain"/>
    <property type="match status" value="2"/>
</dbReference>
<dbReference type="InterPro" id="IPR052016">
    <property type="entry name" value="Bact_Sigma-Reg"/>
</dbReference>
<keyword evidence="2" id="KW-0597">Phosphoprotein</keyword>
<dbReference type="GO" id="GO:0016301">
    <property type="term" value="F:kinase activity"/>
    <property type="evidence" value="ECO:0007669"/>
    <property type="project" value="UniProtKB-KW"/>
</dbReference>
<evidence type="ECO:0000256" key="12">
    <source>
        <dbReference type="ARBA" id="ARBA00047761"/>
    </source>
</evidence>
<evidence type="ECO:0000313" key="17">
    <source>
        <dbReference type="EMBL" id="GGQ75331.1"/>
    </source>
</evidence>
<evidence type="ECO:0000256" key="8">
    <source>
        <dbReference type="ARBA" id="ARBA00022840"/>
    </source>
</evidence>
<dbReference type="EC" id="3.1.3.16" evidence="1"/>
<dbReference type="InterPro" id="IPR035965">
    <property type="entry name" value="PAS-like_dom_sf"/>
</dbReference>
<dbReference type="InterPro" id="IPR013656">
    <property type="entry name" value="PAS_4"/>
</dbReference>
<dbReference type="SUPFAM" id="SSF55785">
    <property type="entry name" value="PYP-like sensor domain (PAS domain)"/>
    <property type="match status" value="2"/>
</dbReference>
<dbReference type="InterPro" id="IPR029016">
    <property type="entry name" value="GAF-like_dom_sf"/>
</dbReference>
<keyword evidence="4" id="KW-0479">Metal-binding</keyword>
<keyword evidence="8" id="KW-0067">ATP-binding</keyword>
<reference evidence="17" key="2">
    <citation type="submission" date="2020-09" db="EMBL/GenBank/DDBJ databases">
        <authorList>
            <person name="Sun Q."/>
            <person name="Ohkuma M."/>
        </authorList>
    </citation>
    <scope>NUCLEOTIDE SEQUENCE</scope>
    <source>
        <strain evidence="17">JCM 3131</strain>
    </source>
</reference>
<dbReference type="Gene3D" id="3.60.40.10">
    <property type="entry name" value="PPM-type phosphatase domain"/>
    <property type="match status" value="1"/>
</dbReference>
<keyword evidence="9" id="KW-0460">Magnesium</keyword>
<dbReference type="Proteomes" id="UP000620156">
    <property type="component" value="Unassembled WGS sequence"/>
</dbReference>
<comment type="caution">
    <text evidence="17">The sequence shown here is derived from an EMBL/GenBank/DDBJ whole genome shotgun (WGS) entry which is preliminary data.</text>
</comment>
<evidence type="ECO:0000256" key="2">
    <source>
        <dbReference type="ARBA" id="ARBA00022553"/>
    </source>
</evidence>
<evidence type="ECO:0000256" key="6">
    <source>
        <dbReference type="ARBA" id="ARBA00022777"/>
    </source>
</evidence>
<dbReference type="SMART" id="SM00331">
    <property type="entry name" value="PP2C_SIG"/>
    <property type="match status" value="1"/>
</dbReference>
<protein>
    <recommendedName>
        <fullName evidence="1">protein-serine/threonine phosphatase</fullName>
        <ecNumber evidence="1">3.1.3.16</ecNumber>
    </recommendedName>
    <alternativeName>
        <fullName evidence="15">Protein-serine/threonine phosphatase</fullName>
    </alternativeName>
    <alternativeName>
        <fullName evidence="14">Serine/threonine-protein kinase</fullName>
    </alternativeName>
</protein>
<keyword evidence="11" id="KW-0464">Manganese</keyword>
<dbReference type="GO" id="GO:0004722">
    <property type="term" value="F:protein serine/threonine phosphatase activity"/>
    <property type="evidence" value="ECO:0007669"/>
    <property type="project" value="UniProtKB-EC"/>
</dbReference>
<dbReference type="InterPro" id="IPR003018">
    <property type="entry name" value="GAF"/>
</dbReference>
<evidence type="ECO:0000256" key="13">
    <source>
        <dbReference type="ARBA" id="ARBA00056274"/>
    </source>
</evidence>
<evidence type="ECO:0000256" key="14">
    <source>
        <dbReference type="ARBA" id="ARBA00075117"/>
    </source>
</evidence>
<organism evidence="17 18">
    <name type="scientific">Streptomyces ruber</name>
    <dbReference type="NCBI Taxonomy" id="83378"/>
    <lineage>
        <taxon>Bacteria</taxon>
        <taxon>Bacillati</taxon>
        <taxon>Actinomycetota</taxon>
        <taxon>Actinomycetes</taxon>
        <taxon>Kitasatosporales</taxon>
        <taxon>Streptomycetaceae</taxon>
        <taxon>Streptomyces</taxon>
    </lineage>
</organism>
<keyword evidence="5" id="KW-0547">Nucleotide-binding</keyword>
<evidence type="ECO:0000256" key="1">
    <source>
        <dbReference type="ARBA" id="ARBA00013081"/>
    </source>
</evidence>
<evidence type="ECO:0000313" key="18">
    <source>
        <dbReference type="Proteomes" id="UP000620156"/>
    </source>
</evidence>
<dbReference type="GO" id="GO:0005524">
    <property type="term" value="F:ATP binding"/>
    <property type="evidence" value="ECO:0007669"/>
    <property type="project" value="UniProtKB-KW"/>
</dbReference>
<gene>
    <name evidence="17" type="ORF">GCM10010145_51130</name>
</gene>
<keyword evidence="6" id="KW-0418">Kinase</keyword>
<comment type="function">
    <text evidence="13">Primarily acts as an independent SigF regulator that is sensitive to the osmosensory signal, mediating the cross talk of PknD with the SigF regulon. Possesses both phosphatase and kinase activities. The kinase domain functions as a classic anti-sigma factor-like kinase to phosphorylate the anti-anti-sigma factor domain at the canonical regulatory site, and the phosphatase domain antagonizes this activity.</text>
</comment>
<evidence type="ECO:0000256" key="9">
    <source>
        <dbReference type="ARBA" id="ARBA00022842"/>
    </source>
</evidence>
<dbReference type="PROSITE" id="PS50112">
    <property type="entry name" value="PAS"/>
    <property type="match status" value="2"/>
</dbReference>
<comment type="catalytic activity">
    <reaction evidence="12">
        <text>O-phospho-L-seryl-[protein] + H2O = L-seryl-[protein] + phosphate</text>
        <dbReference type="Rhea" id="RHEA:20629"/>
        <dbReference type="Rhea" id="RHEA-COMP:9863"/>
        <dbReference type="Rhea" id="RHEA-COMP:11604"/>
        <dbReference type="ChEBI" id="CHEBI:15377"/>
        <dbReference type="ChEBI" id="CHEBI:29999"/>
        <dbReference type="ChEBI" id="CHEBI:43474"/>
        <dbReference type="ChEBI" id="CHEBI:83421"/>
        <dbReference type="EC" id="3.1.3.16"/>
    </reaction>
</comment>
<evidence type="ECO:0000256" key="11">
    <source>
        <dbReference type="ARBA" id="ARBA00023211"/>
    </source>
</evidence>